<organism evidence="2">
    <name type="scientific">Diabrotica virgifera virgifera</name>
    <name type="common">western corn rootworm</name>
    <dbReference type="NCBI Taxonomy" id="50390"/>
    <lineage>
        <taxon>Eukaryota</taxon>
        <taxon>Metazoa</taxon>
        <taxon>Ecdysozoa</taxon>
        <taxon>Arthropoda</taxon>
        <taxon>Hexapoda</taxon>
        <taxon>Insecta</taxon>
        <taxon>Pterygota</taxon>
        <taxon>Neoptera</taxon>
        <taxon>Endopterygota</taxon>
        <taxon>Coleoptera</taxon>
        <taxon>Polyphaga</taxon>
        <taxon>Cucujiformia</taxon>
        <taxon>Chrysomeloidea</taxon>
        <taxon>Chrysomelidae</taxon>
        <taxon>Galerucinae</taxon>
        <taxon>Diabroticina</taxon>
        <taxon>Diabroticites</taxon>
        <taxon>Diabrotica</taxon>
    </lineage>
</organism>
<accession>A0A6P7FP93</accession>
<dbReference type="RefSeq" id="XP_028138174.1">
    <property type="nucleotide sequence ID" value="XM_028282373.1"/>
</dbReference>
<dbReference type="OrthoDB" id="21443at2759"/>
<name>A0A6P7FP93_DIAVI</name>
<gene>
    <name evidence="2" type="primary">LOC114332547</name>
</gene>
<dbReference type="Pfam" id="PF15072">
    <property type="entry name" value="HROB"/>
    <property type="match status" value="1"/>
</dbReference>
<protein>
    <submittedName>
        <fullName evidence="2">Uncharacterized protein LOC114332547</fullName>
    </submittedName>
</protein>
<dbReference type="KEGG" id="dvv:114332547"/>
<reference evidence="2" key="1">
    <citation type="submission" date="2025-08" db="UniProtKB">
        <authorList>
            <consortium name="RefSeq"/>
        </authorList>
    </citation>
    <scope>IDENTIFICATION</scope>
    <source>
        <tissue evidence="2">Whole insect</tissue>
    </source>
</reference>
<evidence type="ECO:0000313" key="2">
    <source>
        <dbReference type="RefSeq" id="XP_028138174.1"/>
    </source>
</evidence>
<proteinExistence type="predicted"/>
<dbReference type="GO" id="GO:0000725">
    <property type="term" value="P:recombinational repair"/>
    <property type="evidence" value="ECO:0007669"/>
    <property type="project" value="InterPro"/>
</dbReference>
<feature type="domain" description="Homologous recombination OB-fold protein OB-fold" evidence="1">
    <location>
        <begin position="164"/>
        <end position="247"/>
    </location>
</feature>
<dbReference type="InterPro" id="IPR028045">
    <property type="entry name" value="HROB"/>
</dbReference>
<dbReference type="PANTHER" id="PTHR14523:SF1">
    <property type="entry name" value="HOMOLOGOUS RECOMBINATION OB-FOLD PROTEIN"/>
    <property type="match status" value="1"/>
</dbReference>
<dbReference type="InParanoid" id="A0A6P7FP93"/>
<dbReference type="InterPro" id="IPR058570">
    <property type="entry name" value="HROB_OB"/>
</dbReference>
<evidence type="ECO:0000259" key="1">
    <source>
        <dbReference type="Pfam" id="PF15072"/>
    </source>
</evidence>
<dbReference type="PANTHER" id="PTHR14523">
    <property type="entry name" value="UNCHARACTERIZED PROTEIN C17ORF53 HOMOLOG"/>
    <property type="match status" value="1"/>
</dbReference>
<dbReference type="AlphaFoldDB" id="A0A6P7FP93"/>
<sequence length="436" mass="49310">MFESGTSFGDDDLELETSFTPIFSSTQNKLNEKRKNEVLAEKNSKKVKTHHNTAASFIKNPALANATKENSFSPNKVVKRMFPGPAGLLPDDIGKKTMITSRSSNDDSEEFFFCSQRSVSTFTEGPWKLMTEDFSSCNDEQLYNKFTISWIKKKYCQKRVLDNYKAPFLAAIIQNLEIVDGKNPSVHITLKDTTGTIDGVIIHRFYKDHSKYFTTGSVVVLKQFGVLNSNERHCITITSKNVLVIYHIRDPNKEDADNTEIKEPFEKVVLQHYNIEDIWKEANSNVAKVSKNNKNLLKNINNTPYGKNKSSSHNISRGINISPQNNASLSNMRHNIQQSSCSNFLLPNINHISTHNQNRNNMPENFSLEKGIAQHESKKKFDFKKVGTDVSPTKPTNAENVVISCSEMSVTADKKDSEIWKSVLEDVDSESLFGDF</sequence>